<comment type="caution">
    <text evidence="2">The sequence shown here is derived from an EMBL/GenBank/DDBJ whole genome shotgun (WGS) entry which is preliminary data.</text>
</comment>
<sequence>MNRTLAIFSMLAMGALQACGPAATPEQQRQREHEIACLSGSLGGALIGGAIGNQFGGGSGRAILTAAGAGTGAVAGNRYACG</sequence>
<organism evidence="2 3">
    <name type="scientific">Ruegeria spongiae</name>
    <dbReference type="NCBI Taxonomy" id="2942209"/>
    <lineage>
        <taxon>Bacteria</taxon>
        <taxon>Pseudomonadati</taxon>
        <taxon>Pseudomonadota</taxon>
        <taxon>Alphaproteobacteria</taxon>
        <taxon>Rhodobacterales</taxon>
        <taxon>Roseobacteraceae</taxon>
        <taxon>Ruegeria</taxon>
    </lineage>
</organism>
<evidence type="ECO:0008006" key="4">
    <source>
        <dbReference type="Google" id="ProtNLM"/>
    </source>
</evidence>
<evidence type="ECO:0000256" key="1">
    <source>
        <dbReference type="SAM" id="SignalP"/>
    </source>
</evidence>
<dbReference type="PROSITE" id="PS51257">
    <property type="entry name" value="PROKAR_LIPOPROTEIN"/>
    <property type="match status" value="1"/>
</dbReference>
<dbReference type="Proteomes" id="UP001203880">
    <property type="component" value="Unassembled WGS sequence"/>
</dbReference>
<feature type="signal peptide" evidence="1">
    <location>
        <begin position="1"/>
        <end position="18"/>
    </location>
</feature>
<keyword evidence="3" id="KW-1185">Reference proteome</keyword>
<reference evidence="2" key="1">
    <citation type="submission" date="2022-05" db="EMBL/GenBank/DDBJ databases">
        <authorList>
            <person name="Park J.-S."/>
        </authorList>
    </citation>
    <scope>NUCLEOTIDE SEQUENCE</scope>
    <source>
        <strain evidence="2">2012CJ41-6</strain>
    </source>
</reference>
<protein>
    <recommendedName>
        <fullName evidence="4">17 kDa surface antigen</fullName>
    </recommendedName>
</protein>
<keyword evidence="1" id="KW-0732">Signal</keyword>
<gene>
    <name evidence="2" type="ORF">M3P21_02305</name>
</gene>
<accession>A0ABT0PXP9</accession>
<evidence type="ECO:0000313" key="2">
    <source>
        <dbReference type="EMBL" id="MCL6282348.1"/>
    </source>
</evidence>
<feature type="chain" id="PRO_5045130562" description="17 kDa surface antigen" evidence="1">
    <location>
        <begin position="19"/>
        <end position="82"/>
    </location>
</feature>
<evidence type="ECO:0000313" key="3">
    <source>
        <dbReference type="Proteomes" id="UP001203880"/>
    </source>
</evidence>
<name>A0ABT0PXP9_9RHOB</name>
<dbReference type="EMBL" id="JAMFMB010000002">
    <property type="protein sequence ID" value="MCL6282348.1"/>
    <property type="molecule type" value="Genomic_DNA"/>
</dbReference>
<proteinExistence type="predicted"/>
<dbReference type="RefSeq" id="WP_249706470.1">
    <property type="nucleotide sequence ID" value="NZ_JAMFMB010000002.1"/>
</dbReference>